<name>E9M5R1_9GAMA</name>
<dbReference type="Gene3D" id="2.60.40.10">
    <property type="entry name" value="Immunoglobulins"/>
    <property type="match status" value="1"/>
</dbReference>
<dbReference type="KEGG" id="vg:10192269"/>
<dbReference type="Proteomes" id="UP000164320">
    <property type="component" value="Genome"/>
</dbReference>
<reference evidence="3 4" key="1">
    <citation type="journal article" date="2011" name="J. Virol.">
        <title>Identification and sequencing of a novel rodent gammaherpesvirus that establishes acute and latent infection in laboratory mice.</title>
        <authorList>
            <person name="Loh J."/>
            <person name="Zhao G."/>
            <person name="Nelson C.A."/>
            <person name="Coder P."/>
            <person name="Droit L."/>
            <person name="Handley S.A."/>
            <person name="Johnson L.S."/>
            <person name="Vachharajani P."/>
            <person name="Guzman H."/>
            <person name="Tesh R.B."/>
            <person name="Wang D."/>
            <person name="Fremont D.H."/>
            <person name="Virgin H.W."/>
        </authorList>
    </citation>
    <scope>NUCLEOTIDE SEQUENCE [LARGE SCALE GENOMIC DNA]</scope>
</reference>
<evidence type="ECO:0008006" key="5">
    <source>
        <dbReference type="Google" id="ProtNLM"/>
    </source>
</evidence>
<gene>
    <name evidence="2" type="ORF">RHVP-L.R18</name>
    <name evidence="1" type="ORF">RHVP.R18</name>
</gene>
<dbReference type="GeneID" id="10192269"/>
<accession>E9M5R1</accession>
<dbReference type="EMBL" id="HQ221963">
    <property type="protein sequence ID" value="ADW24419.1"/>
    <property type="molecule type" value="Genomic_DNA"/>
</dbReference>
<dbReference type="Proteomes" id="UP000134313">
    <property type="component" value="Segment"/>
</dbReference>
<organism evidence="1 3">
    <name type="scientific">Cricetid gammaherpesvirus 2</name>
    <dbReference type="NCBI Taxonomy" id="1605972"/>
    <lineage>
        <taxon>Viruses</taxon>
        <taxon>Duplodnaviria</taxon>
        <taxon>Heunggongvirae</taxon>
        <taxon>Peploviricota</taxon>
        <taxon>Herviviricetes</taxon>
        <taxon>Herpesvirales</taxon>
        <taxon>Orthoherpesviridae</taxon>
        <taxon>Gammaherpesvirinae</taxon>
        <taxon>Rhadinovirus</taxon>
        <taxon>Rhadinovirus cricetidgamma2</taxon>
    </lineage>
</organism>
<evidence type="ECO:0000313" key="3">
    <source>
        <dbReference type="Proteomes" id="UP000134313"/>
    </source>
</evidence>
<protein>
    <recommendedName>
        <fullName evidence="5">Ig-like domain-containing protein</fullName>
    </recommendedName>
</protein>
<proteinExistence type="predicted"/>
<evidence type="ECO:0000313" key="4">
    <source>
        <dbReference type="Proteomes" id="UP000164320"/>
    </source>
</evidence>
<dbReference type="SUPFAM" id="SSF48726">
    <property type="entry name" value="Immunoglobulin"/>
    <property type="match status" value="1"/>
</dbReference>
<evidence type="ECO:0000313" key="1">
    <source>
        <dbReference type="EMBL" id="ADW24419.1"/>
    </source>
</evidence>
<evidence type="ECO:0000313" key="2">
    <source>
        <dbReference type="EMBL" id="ADW24501.1"/>
    </source>
</evidence>
<dbReference type="InterPro" id="IPR013783">
    <property type="entry name" value="Ig-like_fold"/>
</dbReference>
<dbReference type="OrthoDB" id="19269at10239"/>
<dbReference type="InterPro" id="IPR036179">
    <property type="entry name" value="Ig-like_dom_sf"/>
</dbReference>
<sequence>MALLLLFLVGLATGQLIQGDLRGGVDIAEIEVKVGDRIVFDSELLPGAPPDLTKVKFYWKKLREWDPSIRFDQLGKDGTCLKNEYLHGRLVSCNSSLILENATFSDEGIYMVRYKMNDTHSEESVILLRIFDSQPVLMLSVFTGDRLSFRCDDLKNGDADMRVELKNVPGFDPGLLERAGHYVWDLRTIKWTKDQGFVPAFLVRNQLRCCAQYASQMTCGPWTPVTVDMFLDDVKAANRDMCPNRGGLKELEGVDMTSPRNTPLWQPRCYRRVYSVTENNGHLVMCEGHEGVVLGPTGTWKMHRPLGGVRTLFVGRRYAIEEIERNITGEYFINTPNGTHDAQFNITVLAPLQASLKLVSLDEHSLTMECEHNGRPGSRITWTVEGTFAESQVSGSTIRLWQDCRETPTQWAFQVAVQCAVDDGPWQVRSKWYKGTRRRGEGSLCTHCGHF</sequence>
<dbReference type="RefSeq" id="YP_004207914.1">
    <property type="nucleotide sequence ID" value="NC_015049.1"/>
</dbReference>
<dbReference type="EMBL" id="HQ698924">
    <property type="protein sequence ID" value="ADW24501.1"/>
    <property type="molecule type" value="Genomic_DNA"/>
</dbReference>
<keyword evidence="3" id="KW-1185">Reference proteome</keyword>